<keyword evidence="2" id="KW-1185">Reference proteome</keyword>
<reference evidence="1 2" key="1">
    <citation type="submission" date="2012-06" db="EMBL/GenBank/DDBJ databases">
        <title>Finished chromosome of genome of Cylindrospermum stagnale PCC 7417.</title>
        <authorList>
            <consortium name="US DOE Joint Genome Institute"/>
            <person name="Gugger M."/>
            <person name="Coursin T."/>
            <person name="Rippka R."/>
            <person name="Tandeau De Marsac N."/>
            <person name="Huntemann M."/>
            <person name="Wei C.-L."/>
            <person name="Han J."/>
            <person name="Detter J.C."/>
            <person name="Han C."/>
            <person name="Tapia R."/>
            <person name="Chen A."/>
            <person name="Kyrpides N."/>
            <person name="Mavromatis K."/>
            <person name="Markowitz V."/>
            <person name="Szeto E."/>
            <person name="Ivanova N."/>
            <person name="Pagani I."/>
            <person name="Pati A."/>
            <person name="Goodwin L."/>
            <person name="Nordberg H.P."/>
            <person name="Cantor M.N."/>
            <person name="Hua S.X."/>
            <person name="Woyke T."/>
            <person name="Kerfeld C.A."/>
        </authorList>
    </citation>
    <scope>NUCLEOTIDE SEQUENCE [LARGE SCALE GENOMIC DNA]</scope>
    <source>
        <strain evidence="1 2">PCC 7417</strain>
    </source>
</reference>
<organism evidence="1 2">
    <name type="scientific">Cylindrospermum stagnale PCC 7417</name>
    <dbReference type="NCBI Taxonomy" id="56107"/>
    <lineage>
        <taxon>Bacteria</taxon>
        <taxon>Bacillati</taxon>
        <taxon>Cyanobacteriota</taxon>
        <taxon>Cyanophyceae</taxon>
        <taxon>Nostocales</taxon>
        <taxon>Nostocaceae</taxon>
        <taxon>Cylindrospermum</taxon>
    </lineage>
</organism>
<evidence type="ECO:0000313" key="1">
    <source>
        <dbReference type="EMBL" id="AFZ24036.1"/>
    </source>
</evidence>
<dbReference type="HOGENOM" id="CLU_1764999_0_0_3"/>
<name>K9WW66_9NOST</name>
<accession>K9WW66</accession>
<sequence length="147" mass="15912">MNILSVQNSRLNPPSVLGECVQARGENLEIIIPTQVDKLPESGADFNYFFSTFLVSKVNSSVKSSGISKKFSKTTEVCLLKIRIIHYYNSFGSTPNSFNLASNSSTRRCAISLCSLSSSACFSATFALSSGVATNCLSELKNLNFDS</sequence>
<gene>
    <name evidence="1" type="ORF">Cylst_1766</name>
</gene>
<proteinExistence type="predicted"/>
<protein>
    <submittedName>
        <fullName evidence="1">Uncharacterized protein</fullName>
    </submittedName>
</protein>
<dbReference type="EMBL" id="CP003642">
    <property type="protein sequence ID" value="AFZ24036.1"/>
    <property type="molecule type" value="Genomic_DNA"/>
</dbReference>
<evidence type="ECO:0000313" key="2">
    <source>
        <dbReference type="Proteomes" id="UP000010475"/>
    </source>
</evidence>
<dbReference type="Proteomes" id="UP000010475">
    <property type="component" value="Chromosome"/>
</dbReference>
<dbReference type="AlphaFoldDB" id="K9WW66"/>
<dbReference type="KEGG" id="csg:Cylst_1766"/>